<feature type="non-terminal residue" evidence="1">
    <location>
        <position position="1"/>
    </location>
</feature>
<name>X0YFG1_9ZZZZ</name>
<dbReference type="EMBL" id="BARS01044378">
    <property type="protein sequence ID" value="GAG35561.1"/>
    <property type="molecule type" value="Genomic_DNA"/>
</dbReference>
<evidence type="ECO:0000313" key="1">
    <source>
        <dbReference type="EMBL" id="GAG35561.1"/>
    </source>
</evidence>
<gene>
    <name evidence="1" type="ORF">S01H1_67060</name>
</gene>
<accession>X0YFG1</accession>
<sequence>NNNNATRFYIDTGVERLVFAHYAPDSTISWVTANCSLVAGVLCRWLCVRDDGGGTEPQHLAVYEWRAGAWVKTSSNLNGVFTPHNAVPAELRIGNRANENAGGWGAYELVAIKDTYDPTWDPDDGQAVTDSTWAAVYRQSGILDASKTSGGDSVVATVTGFVAINLATDAMWQNRDDSANRLILTIQKALGVNSGAVCADIIPLVLPAASRGVEYEIGTAGNNNRRQSAFAATAKLEAVLWDSAAGRYSR</sequence>
<proteinExistence type="predicted"/>
<organism evidence="1">
    <name type="scientific">marine sediment metagenome</name>
    <dbReference type="NCBI Taxonomy" id="412755"/>
    <lineage>
        <taxon>unclassified sequences</taxon>
        <taxon>metagenomes</taxon>
        <taxon>ecological metagenomes</taxon>
    </lineage>
</organism>
<feature type="non-terminal residue" evidence="1">
    <location>
        <position position="250"/>
    </location>
</feature>
<reference evidence="1" key="1">
    <citation type="journal article" date="2014" name="Front. Microbiol.">
        <title>High frequency of phylogenetically diverse reductive dehalogenase-homologous genes in deep subseafloor sedimentary metagenomes.</title>
        <authorList>
            <person name="Kawai M."/>
            <person name="Futagami T."/>
            <person name="Toyoda A."/>
            <person name="Takaki Y."/>
            <person name="Nishi S."/>
            <person name="Hori S."/>
            <person name="Arai W."/>
            <person name="Tsubouchi T."/>
            <person name="Morono Y."/>
            <person name="Uchiyama I."/>
            <person name="Ito T."/>
            <person name="Fujiyama A."/>
            <person name="Inagaki F."/>
            <person name="Takami H."/>
        </authorList>
    </citation>
    <scope>NUCLEOTIDE SEQUENCE</scope>
    <source>
        <strain evidence="1">Expedition CK06-06</strain>
    </source>
</reference>
<protein>
    <submittedName>
        <fullName evidence="1">Uncharacterized protein</fullName>
    </submittedName>
</protein>
<comment type="caution">
    <text evidence="1">The sequence shown here is derived from an EMBL/GenBank/DDBJ whole genome shotgun (WGS) entry which is preliminary data.</text>
</comment>
<dbReference type="AlphaFoldDB" id="X0YFG1"/>